<dbReference type="KEGG" id="ncs:NCAS_0B01630"/>
<dbReference type="GO" id="GO:0006672">
    <property type="term" value="P:ceramide metabolic process"/>
    <property type="evidence" value="ECO:0007669"/>
    <property type="project" value="EnsemblFungi"/>
</dbReference>
<evidence type="ECO:0000256" key="1">
    <source>
        <dbReference type="ARBA" id="ARBA00004477"/>
    </source>
</evidence>
<evidence type="ECO:0000256" key="5">
    <source>
        <dbReference type="ARBA" id="ARBA00013244"/>
    </source>
</evidence>
<evidence type="ECO:0000256" key="15">
    <source>
        <dbReference type="ARBA" id="ARBA00048109"/>
    </source>
</evidence>
<sequence length="437" mass="49942">MSERDPSTLSQQKSNNIRKRRSVVLDAIDAAAADAEDHIIQPSTSNSNARTNSQKRNKKPILDSCCSPTTPLKRRLQTASVAWHLSSFVLFSVFTLYVLSTPLFWPIVIPYMIYFFIDKAPANGGVVTRYSVWFRSLTIWKYYCDYFPITLVKTTDIQPTFTPRKQTTNGNIPPNGWKLRLWPTHYSINIMRRRNQQTELEPTGPRYIFGYHPHGIGALGAFGIFGTEGRNWSQLFPGIPVSLMTLVTQFHIPFYRDYLLAFGITAVSRKNSLKTLEKNQSICIVVGGARESLLSAVGSTELILNKRKGFVKLALKTGNVGLVPVFGFGETDCYNIMRTKEDSMLRRVQFWVKENCGFTIPIFYARGLFNYDFGLLPFRFPITVVIGKPILVKEKIANPSEEIVDYYHHLYVEELKKIYNENRDKYGYAHQELKIVG</sequence>
<keyword evidence="13 16" id="KW-0472">Membrane</keyword>
<dbReference type="GO" id="GO:0097038">
    <property type="term" value="C:perinuclear endoplasmic reticulum"/>
    <property type="evidence" value="ECO:0007669"/>
    <property type="project" value="EnsemblFungi"/>
</dbReference>
<dbReference type="InterPro" id="IPR007130">
    <property type="entry name" value="DAGAT"/>
</dbReference>
<dbReference type="CDD" id="cd07987">
    <property type="entry name" value="LPLAT_MGAT-like"/>
    <property type="match status" value="1"/>
</dbReference>
<dbReference type="GO" id="GO:0006071">
    <property type="term" value="P:glycerol metabolic process"/>
    <property type="evidence" value="ECO:0007669"/>
    <property type="project" value="UniProtKB-UniRule"/>
</dbReference>
<dbReference type="OrthoDB" id="264532at2759"/>
<evidence type="ECO:0000256" key="4">
    <source>
        <dbReference type="ARBA" id="ARBA00005420"/>
    </source>
</evidence>
<dbReference type="Proteomes" id="UP000001640">
    <property type="component" value="Chromosome 2"/>
</dbReference>
<keyword evidence="6 16" id="KW-0444">Lipid biosynthesis</keyword>
<feature type="transmembrane region" description="Helical" evidence="16">
    <location>
        <begin position="81"/>
        <end position="105"/>
    </location>
</feature>
<keyword evidence="9" id="KW-0319">Glycerol metabolism</keyword>
<dbReference type="GO" id="GO:0005789">
    <property type="term" value="C:endoplasmic reticulum membrane"/>
    <property type="evidence" value="ECO:0007669"/>
    <property type="project" value="UniProtKB-SubCell"/>
</dbReference>
<keyword evidence="7" id="KW-0808">Transferase</keyword>
<keyword evidence="19" id="KW-1185">Reference proteome</keyword>
<evidence type="ECO:0000256" key="14">
    <source>
        <dbReference type="ARBA" id="ARBA00023315"/>
    </source>
</evidence>
<evidence type="ECO:0000313" key="18">
    <source>
        <dbReference type="EMBL" id="CCC68247.1"/>
    </source>
</evidence>
<dbReference type="eggNOG" id="KOG0831">
    <property type="taxonomic scope" value="Eukaryota"/>
</dbReference>
<keyword evidence="11 16" id="KW-1133">Transmembrane helix</keyword>
<gene>
    <name evidence="18" type="primary">NCAS0B01630</name>
    <name evidence="18" type="ordered locus">NCAS_0B01630</name>
</gene>
<evidence type="ECO:0000256" key="11">
    <source>
        <dbReference type="ARBA" id="ARBA00022989"/>
    </source>
</evidence>
<organism evidence="18 19">
    <name type="scientific">Naumovozyma castellii</name>
    <name type="common">Yeast</name>
    <name type="synonym">Saccharomyces castellii</name>
    <dbReference type="NCBI Taxonomy" id="27288"/>
    <lineage>
        <taxon>Eukaryota</taxon>
        <taxon>Fungi</taxon>
        <taxon>Dikarya</taxon>
        <taxon>Ascomycota</taxon>
        <taxon>Saccharomycotina</taxon>
        <taxon>Saccharomycetes</taxon>
        <taxon>Saccharomycetales</taxon>
        <taxon>Saccharomycetaceae</taxon>
        <taxon>Naumovozyma</taxon>
    </lineage>
</organism>
<evidence type="ECO:0000313" key="19">
    <source>
        <dbReference type="Proteomes" id="UP000001640"/>
    </source>
</evidence>
<comment type="caution">
    <text evidence="16">Lacks conserved residue(s) required for the propagation of feature annotation.</text>
</comment>
<dbReference type="FunCoup" id="G0VBC1">
    <property type="interactions" value="261"/>
</dbReference>
<comment type="subcellular location">
    <subcellularLocation>
        <location evidence="1 16">Endoplasmic reticulum membrane</location>
        <topology evidence="1 16">Multi-pass membrane protein</topology>
    </subcellularLocation>
</comment>
<dbReference type="GO" id="GO:0005811">
    <property type="term" value="C:lipid droplet"/>
    <property type="evidence" value="ECO:0007669"/>
    <property type="project" value="EnsemblFungi"/>
</dbReference>
<dbReference type="GeneID" id="96901807"/>
<evidence type="ECO:0000256" key="2">
    <source>
        <dbReference type="ARBA" id="ARBA00004771"/>
    </source>
</evidence>
<evidence type="ECO:0000256" key="17">
    <source>
        <dbReference type="SAM" id="MobiDB-lite"/>
    </source>
</evidence>
<dbReference type="PANTHER" id="PTHR12317:SF0">
    <property type="entry name" value="ACYLTRANSFERASE"/>
    <property type="match status" value="1"/>
</dbReference>
<reference evidence="18 19" key="1">
    <citation type="journal article" date="2011" name="Proc. Natl. Acad. Sci. U.S.A.">
        <title>Evolutionary erosion of yeast sex chromosomes by mating-type switching accidents.</title>
        <authorList>
            <person name="Gordon J.L."/>
            <person name="Armisen D."/>
            <person name="Proux-Wera E."/>
            <person name="Oheigeartaigh S.S."/>
            <person name="Byrne K.P."/>
            <person name="Wolfe K.H."/>
        </authorList>
    </citation>
    <scope>NUCLEOTIDE SEQUENCE [LARGE SCALE GENOMIC DNA]</scope>
    <source>
        <strain evidence="19">ATCC 76901 / BCRC 22586 / CBS 4309 / NBRC 1992 / NRRL Y-12630</strain>
    </source>
</reference>
<keyword evidence="14 16" id="KW-0012">Acyltransferase</keyword>
<dbReference type="RefSeq" id="XP_003674621.1">
    <property type="nucleotide sequence ID" value="XM_003674573.1"/>
</dbReference>
<dbReference type="AlphaFoldDB" id="G0VBC1"/>
<evidence type="ECO:0000256" key="3">
    <source>
        <dbReference type="ARBA" id="ARBA00005189"/>
    </source>
</evidence>
<dbReference type="GO" id="GO:0032541">
    <property type="term" value="C:cortical endoplasmic reticulum"/>
    <property type="evidence" value="ECO:0007669"/>
    <property type="project" value="EnsemblFungi"/>
</dbReference>
<dbReference type="GO" id="GO:0035356">
    <property type="term" value="P:intracellular triglyceride homeostasis"/>
    <property type="evidence" value="ECO:0007669"/>
    <property type="project" value="EnsemblFungi"/>
</dbReference>
<evidence type="ECO:0000256" key="16">
    <source>
        <dbReference type="RuleBase" id="RU367023"/>
    </source>
</evidence>
<comment type="pathway">
    <text evidence="3">Lipid metabolism.</text>
</comment>
<comment type="pathway">
    <text evidence="2 16">Glycerolipid metabolism; triacylglycerol biosynthesis.</text>
</comment>
<comment type="function">
    <text evidence="16">Catalyzes the terminal and only committed step in triacylglycerol synthesis by using diacylglycerol and fatty acyl CoA as substrates.</text>
</comment>
<feature type="compositionally biased region" description="Polar residues" evidence="17">
    <location>
        <begin position="41"/>
        <end position="52"/>
    </location>
</feature>
<evidence type="ECO:0000256" key="6">
    <source>
        <dbReference type="ARBA" id="ARBA00022516"/>
    </source>
</evidence>
<evidence type="ECO:0000256" key="9">
    <source>
        <dbReference type="ARBA" id="ARBA00022798"/>
    </source>
</evidence>
<dbReference type="PANTHER" id="PTHR12317">
    <property type="entry name" value="DIACYLGLYCEROL O-ACYLTRANSFERASE"/>
    <property type="match status" value="1"/>
</dbReference>
<evidence type="ECO:0000256" key="8">
    <source>
        <dbReference type="ARBA" id="ARBA00022692"/>
    </source>
</evidence>
<dbReference type="EMBL" id="HE576753">
    <property type="protein sequence ID" value="CCC68247.1"/>
    <property type="molecule type" value="Genomic_DNA"/>
</dbReference>
<dbReference type="Pfam" id="PF03982">
    <property type="entry name" value="DAGAT"/>
    <property type="match status" value="2"/>
</dbReference>
<reference key="2">
    <citation type="submission" date="2011-08" db="EMBL/GenBank/DDBJ databases">
        <title>Genome sequence of Naumovozyma castellii.</title>
        <authorList>
            <person name="Gordon J.L."/>
            <person name="Armisen D."/>
            <person name="Proux-Wera E."/>
            <person name="OhEigeartaigh S.S."/>
            <person name="Byrne K.P."/>
            <person name="Wolfe K.H."/>
        </authorList>
    </citation>
    <scope>NUCLEOTIDE SEQUENCE</scope>
    <source>
        <strain>Type strain:CBS 4309</strain>
    </source>
</reference>
<dbReference type="UniPathway" id="UPA00282"/>
<comment type="catalytic activity">
    <reaction evidence="15 16">
        <text>an acyl-CoA + a 1,2-diacyl-sn-glycerol = a triacyl-sn-glycerol + CoA</text>
        <dbReference type="Rhea" id="RHEA:10868"/>
        <dbReference type="ChEBI" id="CHEBI:17815"/>
        <dbReference type="ChEBI" id="CHEBI:57287"/>
        <dbReference type="ChEBI" id="CHEBI:58342"/>
        <dbReference type="ChEBI" id="CHEBI:64615"/>
        <dbReference type="EC" id="2.3.1.20"/>
    </reaction>
</comment>
<dbReference type="HOGENOM" id="CLU_023995_4_1_1"/>
<keyword evidence="8 16" id="KW-0812">Transmembrane</keyword>
<dbReference type="GO" id="GO:0004144">
    <property type="term" value="F:diacylglycerol O-acyltransferase activity"/>
    <property type="evidence" value="ECO:0007669"/>
    <property type="project" value="UniProtKB-UniRule"/>
</dbReference>
<name>G0VBC1_NAUCA</name>
<comment type="similarity">
    <text evidence="4 16">Belongs to the diacylglycerol acyltransferase family.</text>
</comment>
<accession>G0VBC1</accession>
<evidence type="ECO:0000256" key="13">
    <source>
        <dbReference type="ARBA" id="ARBA00023136"/>
    </source>
</evidence>
<evidence type="ECO:0000256" key="7">
    <source>
        <dbReference type="ARBA" id="ARBA00022679"/>
    </source>
</evidence>
<dbReference type="GO" id="GO:0140042">
    <property type="term" value="P:lipid droplet formation"/>
    <property type="evidence" value="ECO:0007669"/>
    <property type="project" value="EnsemblFungi"/>
</dbReference>
<keyword evidence="10 16" id="KW-0256">Endoplasmic reticulum</keyword>
<keyword evidence="12 16" id="KW-0443">Lipid metabolism</keyword>
<dbReference type="InParanoid" id="G0VBC1"/>
<evidence type="ECO:0000256" key="12">
    <source>
        <dbReference type="ARBA" id="ARBA00023098"/>
    </source>
</evidence>
<protein>
    <recommendedName>
        <fullName evidence="5 16">Diacylglycerol O-acyltransferase</fullName>
        <ecNumber evidence="5 16">2.3.1.20</ecNumber>
    </recommendedName>
</protein>
<proteinExistence type="inferred from homology"/>
<dbReference type="EC" id="2.3.1.20" evidence="5 16"/>
<dbReference type="GO" id="GO:0019432">
    <property type="term" value="P:triglyceride biosynthetic process"/>
    <property type="evidence" value="ECO:0007669"/>
    <property type="project" value="UniProtKB-UniRule"/>
</dbReference>
<feature type="region of interest" description="Disordered" evidence="17">
    <location>
        <begin position="41"/>
        <end position="63"/>
    </location>
</feature>
<dbReference type="STRING" id="1064592.G0VBC1"/>
<dbReference type="OMA" id="RSQWMRR"/>
<evidence type="ECO:0000256" key="10">
    <source>
        <dbReference type="ARBA" id="ARBA00022824"/>
    </source>
</evidence>